<keyword evidence="1 3" id="KW-0210">Decarboxylase</keyword>
<comment type="similarity">
    <text evidence="3 4">In the N-terminal section; belongs to the HFCD (homo-oligomeric flavin containing Cys decarboxylase) superfamily.</text>
</comment>
<dbReference type="Pfam" id="PF04127">
    <property type="entry name" value="DFP"/>
    <property type="match status" value="1"/>
</dbReference>
<feature type="binding site" evidence="3">
    <location>
        <position position="275"/>
    </location>
    <ligand>
        <name>CTP</name>
        <dbReference type="ChEBI" id="CHEBI:37563"/>
    </ligand>
</feature>
<dbReference type="GO" id="GO:0071513">
    <property type="term" value="C:phosphopantothenoylcysteine decarboxylase complex"/>
    <property type="evidence" value="ECO:0007669"/>
    <property type="project" value="TreeGrafter"/>
</dbReference>
<dbReference type="GO" id="GO:0010181">
    <property type="term" value="F:FMN binding"/>
    <property type="evidence" value="ECO:0007669"/>
    <property type="project" value="UniProtKB-UniRule"/>
</dbReference>
<dbReference type="PANTHER" id="PTHR14359">
    <property type="entry name" value="HOMO-OLIGOMERIC FLAVIN CONTAINING CYS DECARBOXYLASE FAMILY"/>
    <property type="match status" value="1"/>
</dbReference>
<feature type="domain" description="DNA/pantothenate metabolism flavoprotein C-terminal" evidence="6">
    <location>
        <begin position="186"/>
        <end position="389"/>
    </location>
</feature>
<evidence type="ECO:0000256" key="1">
    <source>
        <dbReference type="ARBA" id="ARBA00022793"/>
    </source>
</evidence>
<comment type="caution">
    <text evidence="3">Lacks conserved residue(s) required for the propagation of feature annotation.</text>
</comment>
<evidence type="ECO:0000259" key="5">
    <source>
        <dbReference type="Pfam" id="PF02441"/>
    </source>
</evidence>
<dbReference type="GO" id="GO:0015937">
    <property type="term" value="P:coenzyme A biosynthetic process"/>
    <property type="evidence" value="ECO:0007669"/>
    <property type="project" value="UniProtKB-UniRule"/>
</dbReference>
<dbReference type="OrthoDB" id="9802554at2"/>
<feature type="binding site" evidence="3">
    <location>
        <position position="318"/>
    </location>
    <ligand>
        <name>CTP</name>
        <dbReference type="ChEBI" id="CHEBI:37563"/>
    </ligand>
</feature>
<feature type="region of interest" description="Phosphopantothenate--cysteine ligase" evidence="3">
    <location>
        <begin position="189"/>
        <end position="391"/>
    </location>
</feature>
<comment type="function">
    <text evidence="3">Catalyzes two sequential steps in the biosynthesis of coenzyme A. In the first step cysteine is conjugated to 4'-phosphopantothenate to form 4-phosphopantothenoylcysteine. In the second step the latter compound is decarboxylated to form 4'-phosphopantotheine.</text>
</comment>
<dbReference type="EC" id="4.1.1.36" evidence="3"/>
<dbReference type="InterPro" id="IPR035929">
    <property type="entry name" value="CoaB-like_sf"/>
</dbReference>
<keyword evidence="3 4" id="KW-0436">Ligase</keyword>
<comment type="catalytic activity">
    <reaction evidence="3 4">
        <text>(R)-4'-phosphopantothenate + L-cysteine + CTP = N-[(R)-4-phosphopantothenoyl]-L-cysteine + CMP + diphosphate + H(+)</text>
        <dbReference type="Rhea" id="RHEA:19397"/>
        <dbReference type="ChEBI" id="CHEBI:10986"/>
        <dbReference type="ChEBI" id="CHEBI:15378"/>
        <dbReference type="ChEBI" id="CHEBI:33019"/>
        <dbReference type="ChEBI" id="CHEBI:35235"/>
        <dbReference type="ChEBI" id="CHEBI:37563"/>
        <dbReference type="ChEBI" id="CHEBI:59458"/>
        <dbReference type="ChEBI" id="CHEBI:60377"/>
        <dbReference type="EC" id="6.3.2.5"/>
    </reaction>
</comment>
<gene>
    <name evidence="3 7" type="primary">coaBC</name>
    <name evidence="7" type="ORF">IMC76_07455</name>
</gene>
<evidence type="ECO:0000256" key="2">
    <source>
        <dbReference type="ARBA" id="ARBA00023239"/>
    </source>
</evidence>
<comment type="cofactor">
    <cofactor evidence="3">
        <name>FMN</name>
        <dbReference type="ChEBI" id="CHEBI:58210"/>
    </cofactor>
    <text evidence="3">Binds 1 FMN per subunit.</text>
</comment>
<keyword evidence="3 4" id="KW-0288">FMN</keyword>
<comment type="pathway">
    <text evidence="3 4">Cofactor biosynthesis; coenzyme A biosynthesis; CoA from (R)-pantothenate: step 3/5.</text>
</comment>
<feature type="binding site" evidence="3">
    <location>
        <position position="338"/>
    </location>
    <ligand>
        <name>CTP</name>
        <dbReference type="ChEBI" id="CHEBI:37563"/>
    </ligand>
</feature>
<dbReference type="SUPFAM" id="SSF52507">
    <property type="entry name" value="Homo-oligomeric flavin-containing Cys decarboxylases, HFCD"/>
    <property type="match status" value="1"/>
</dbReference>
<feature type="region of interest" description="Phosphopantothenoylcysteine decarboxylase" evidence="3">
    <location>
        <begin position="1"/>
        <end position="188"/>
    </location>
</feature>
<dbReference type="RefSeq" id="WP_025803396.1">
    <property type="nucleotide sequence ID" value="NZ_CP053842.1"/>
</dbReference>
<evidence type="ECO:0000313" key="8">
    <source>
        <dbReference type="Proteomes" id="UP000594749"/>
    </source>
</evidence>
<dbReference type="InterPro" id="IPR036551">
    <property type="entry name" value="Flavin_trans-like"/>
</dbReference>
<dbReference type="AlphaFoldDB" id="A0A7M1LF28"/>
<dbReference type="SUPFAM" id="SSF102645">
    <property type="entry name" value="CoaB-like"/>
    <property type="match status" value="1"/>
</dbReference>
<accession>A0A7M1LF28</accession>
<evidence type="ECO:0000256" key="4">
    <source>
        <dbReference type="RuleBase" id="RU364078"/>
    </source>
</evidence>
<dbReference type="Proteomes" id="UP000594749">
    <property type="component" value="Chromosome"/>
</dbReference>
<dbReference type="Gene3D" id="3.40.50.1950">
    <property type="entry name" value="Flavin prenyltransferase-like"/>
    <property type="match status" value="1"/>
</dbReference>
<dbReference type="PANTHER" id="PTHR14359:SF6">
    <property type="entry name" value="PHOSPHOPANTOTHENOYLCYSTEINE DECARBOXYLASE"/>
    <property type="match status" value="1"/>
</dbReference>
<keyword evidence="3" id="KW-0479">Metal-binding</keyword>
<comment type="pathway">
    <text evidence="3 4">Cofactor biosynthesis; coenzyme A biosynthesis; CoA from (R)-pantothenate: step 2/5.</text>
</comment>
<dbReference type="InterPro" id="IPR003382">
    <property type="entry name" value="Flavoprotein"/>
</dbReference>
<dbReference type="GO" id="GO:0004632">
    <property type="term" value="F:phosphopantothenate--cysteine ligase activity"/>
    <property type="evidence" value="ECO:0007669"/>
    <property type="project" value="UniProtKB-UniRule"/>
</dbReference>
<dbReference type="UniPathway" id="UPA00241">
    <property type="reaction ID" value="UER00353"/>
</dbReference>
<dbReference type="Pfam" id="PF02441">
    <property type="entry name" value="Flavoprotein"/>
    <property type="match status" value="1"/>
</dbReference>
<keyword evidence="8" id="KW-1185">Reference proteome</keyword>
<keyword evidence="2 3" id="KW-0456">Lyase</keyword>
<dbReference type="Gene3D" id="3.40.50.10300">
    <property type="entry name" value="CoaB-like"/>
    <property type="match status" value="1"/>
</dbReference>
<dbReference type="EMBL" id="CP063078">
    <property type="protein sequence ID" value="QOQ87040.1"/>
    <property type="molecule type" value="Genomic_DNA"/>
</dbReference>
<keyword evidence="3" id="KW-0460">Magnesium</keyword>
<name>A0A7M1LF28_9BACT</name>
<keyword evidence="3 4" id="KW-0285">Flavoprotein</keyword>
<evidence type="ECO:0000256" key="3">
    <source>
        <dbReference type="HAMAP-Rule" id="MF_02225"/>
    </source>
</evidence>
<proteinExistence type="inferred from homology"/>
<evidence type="ECO:0000313" key="7">
    <source>
        <dbReference type="EMBL" id="QOQ87040.1"/>
    </source>
</evidence>
<dbReference type="InterPro" id="IPR007085">
    <property type="entry name" value="DNA/pantothenate-metab_flavo_C"/>
</dbReference>
<dbReference type="GO" id="GO:0046872">
    <property type="term" value="F:metal ion binding"/>
    <property type="evidence" value="ECO:0007669"/>
    <property type="project" value="UniProtKB-KW"/>
</dbReference>
<dbReference type="InterPro" id="IPR005252">
    <property type="entry name" value="CoaBC"/>
</dbReference>
<dbReference type="GO" id="GO:0015941">
    <property type="term" value="P:pantothenate catabolic process"/>
    <property type="evidence" value="ECO:0007669"/>
    <property type="project" value="InterPro"/>
</dbReference>
<dbReference type="EC" id="6.3.2.5" evidence="3"/>
<comment type="cofactor">
    <cofactor evidence="3">
        <name>Mg(2+)</name>
        <dbReference type="ChEBI" id="CHEBI:18420"/>
    </cofactor>
</comment>
<feature type="domain" description="Flavoprotein" evidence="5">
    <location>
        <begin position="5"/>
        <end position="151"/>
    </location>
</feature>
<organism evidence="7 8">
    <name type="scientific">Campylobacter corcagiensis</name>
    <dbReference type="NCBI Taxonomy" id="1448857"/>
    <lineage>
        <taxon>Bacteria</taxon>
        <taxon>Pseudomonadati</taxon>
        <taxon>Campylobacterota</taxon>
        <taxon>Epsilonproteobacteria</taxon>
        <taxon>Campylobacterales</taxon>
        <taxon>Campylobacteraceae</taxon>
        <taxon>Campylobacter</taxon>
    </lineage>
</organism>
<sequence>MLKNKKILLAVCGSISFYKSYEIISKLKKLGASVYVTMSDGAMKFATPESFEAVSGHKVACSKTHSWCDGVNHIEYSKFDLVLIAPATVNTINKLAHGICDSIFLDILVASSGVPLLIAPAANERMLNHFSFKRSIEFLQENGAKIIQPVKKELVCGEIGKGALSNVDDIIYAVIREFLKDDYYLGRTVVITGGPTTEKIDDVRVISNLSSGKMSKALADTFYYLGANVVFITSVEFDAPYKIVKFDSSFGLQSALGTQKFNKGDILVMAAAVSDFIPNKVKGKLSKDDTAGVLTLNFRKNIDILTSVDVDGIKKIGFKLEVDEKTALENAKNMLKIKKLDAVCLNVLLGNVKFGSDVTKISFITDKKVVEIAENSKEKVAFEIANLIKSI</sequence>
<comment type="catalytic activity">
    <reaction evidence="3 4">
        <text>N-[(R)-4-phosphopantothenoyl]-L-cysteine + H(+) = (R)-4'-phosphopantetheine + CO2</text>
        <dbReference type="Rhea" id="RHEA:16793"/>
        <dbReference type="ChEBI" id="CHEBI:15378"/>
        <dbReference type="ChEBI" id="CHEBI:16526"/>
        <dbReference type="ChEBI" id="CHEBI:59458"/>
        <dbReference type="ChEBI" id="CHEBI:61723"/>
        <dbReference type="EC" id="4.1.1.36"/>
    </reaction>
</comment>
<keyword evidence="3" id="KW-0511">Multifunctional enzyme</keyword>
<dbReference type="HAMAP" id="MF_02225">
    <property type="entry name" value="CoaBC"/>
    <property type="match status" value="1"/>
</dbReference>
<dbReference type="NCBIfam" id="TIGR00521">
    <property type="entry name" value="coaBC_dfp"/>
    <property type="match status" value="1"/>
</dbReference>
<comment type="similarity">
    <text evidence="3 4">In the C-terminal section; belongs to the PPC synthetase family.</text>
</comment>
<feature type="binding site" evidence="3">
    <location>
        <position position="284"/>
    </location>
    <ligand>
        <name>CTP</name>
        <dbReference type="ChEBI" id="CHEBI:37563"/>
    </ligand>
</feature>
<protein>
    <recommendedName>
        <fullName evidence="3">Coenzyme A biosynthesis bifunctional protein CoaBC</fullName>
    </recommendedName>
    <alternativeName>
        <fullName evidence="3">DNA/pantothenate metabolism flavoprotein</fullName>
    </alternativeName>
    <alternativeName>
        <fullName evidence="3">Phosphopantothenoylcysteine synthetase/decarboxylase</fullName>
        <shortName evidence="3">PPCS-PPCDC</shortName>
    </alternativeName>
    <domain>
        <recommendedName>
            <fullName evidence="3">Phosphopantothenoylcysteine decarboxylase</fullName>
            <shortName evidence="3">PPC decarboxylase</shortName>
            <shortName evidence="3">PPC-DC</shortName>
            <ecNumber evidence="3">4.1.1.36</ecNumber>
        </recommendedName>
        <alternativeName>
            <fullName evidence="3">CoaC</fullName>
        </alternativeName>
    </domain>
    <domain>
        <recommendedName>
            <fullName evidence="3">Phosphopantothenate--cysteine ligase</fullName>
            <ecNumber evidence="3">6.3.2.5</ecNumber>
        </recommendedName>
        <alternativeName>
            <fullName evidence="3">CoaB</fullName>
        </alternativeName>
        <alternativeName>
            <fullName evidence="3">Phosphopantothenoylcysteine synthetase</fullName>
            <shortName evidence="3">PPC synthetase</shortName>
            <shortName evidence="3">PPC-S</shortName>
        </alternativeName>
    </domain>
</protein>
<evidence type="ECO:0000259" key="6">
    <source>
        <dbReference type="Pfam" id="PF04127"/>
    </source>
</evidence>
<comment type="function">
    <text evidence="4">Catalyzes two steps in the biosynthesis of coenzyme A. In the first step cysteine is conjugated to 4'-phosphopantothenate to form 4-phosphopantothenoylcysteine, in the latter compound is decarboxylated to form 4'-phosphopantotheine.</text>
</comment>
<feature type="active site" description="Proton donor" evidence="3">
    <location>
        <position position="156"/>
    </location>
</feature>
<reference evidence="7 8" key="1">
    <citation type="submission" date="2020-10" db="EMBL/GenBank/DDBJ databases">
        <title>Campylobacter and Helicobacter PacBio genomes.</title>
        <authorList>
            <person name="Lane C."/>
        </authorList>
    </citation>
    <scope>NUCLEOTIDE SEQUENCE [LARGE SCALE GENOMIC DNA]</scope>
    <source>
        <strain evidence="7 8">2016D-0077</strain>
    </source>
</reference>
<dbReference type="GO" id="GO:0004633">
    <property type="term" value="F:phosphopantothenoylcysteine decarboxylase activity"/>
    <property type="evidence" value="ECO:0007669"/>
    <property type="project" value="UniProtKB-UniRule"/>
</dbReference>